<reference evidence="1" key="1">
    <citation type="submission" date="2023-07" db="EMBL/GenBank/DDBJ databases">
        <title>Sorghum-associated microbial communities from plants grown in Nebraska, USA.</title>
        <authorList>
            <person name="Schachtman D."/>
        </authorList>
    </citation>
    <scope>NUCLEOTIDE SEQUENCE</scope>
    <source>
        <strain evidence="1">2697</strain>
    </source>
</reference>
<dbReference type="EC" id="2.4.99.15" evidence="1"/>
<sequence>MLWLYNIGIQLYALLIRIFSTFNTKASLFIKGRRNIFARIAQKINTSQKHIWFHFASLGEFEQGRPVLEKIKEQYPEKKIVVTFFSPSGYEIRKNYALADGIFYLPLDTPSNAKKLIAAINPELAIFTKYEYWYHYFRELNKNGIPLLIISGIFRPGQIFFKPYGSFHRKMLACVSHFFVQNEESIALLKTINIQNVTQSGDTRFDRVAENAHTTKKLNLVQSFCRTKPVFIAGSTWPQDEQQLANLCKAHPDWKFIIAPHEIGTSHVSEIEKLFPDAVKYSALQTTADPTALNHQVLIIDNIGMLSALYAYGKVAYIGGGFGAGIHNTLEAAAFGLPVIFGPRYDKFQEAKDLIELGAAKSISNGSELSAAFDELSKNEEAGLTAKDYVNTKTGATGQIVGYLSRYFKP</sequence>
<keyword evidence="2" id="KW-1185">Reference proteome</keyword>
<dbReference type="Proteomes" id="UP001246858">
    <property type="component" value="Unassembled WGS sequence"/>
</dbReference>
<proteinExistence type="predicted"/>
<dbReference type="EC" id="2.4.99.12" evidence="1"/>
<protein>
    <submittedName>
        <fullName evidence="1">3-deoxy-D-manno-octulosonic-acid transferase</fullName>
        <ecNumber evidence="1">2.4.99.12</ecNumber>
        <ecNumber evidence="1">2.4.99.13</ecNumber>
        <ecNumber evidence="1">2.4.99.14</ecNumber>
        <ecNumber evidence="1">2.4.99.15</ecNumber>
    </submittedName>
</protein>
<dbReference type="EC" id="2.4.99.13" evidence="1"/>
<keyword evidence="1" id="KW-0808">Transferase</keyword>
<accession>A0ACC6L452</accession>
<gene>
    <name evidence="1" type="ORF">J2X78_005023</name>
</gene>
<keyword evidence="1" id="KW-0328">Glycosyltransferase</keyword>
<organism evidence="1 2">
    <name type="scientific">Pedobacter africanus</name>
    <dbReference type="NCBI Taxonomy" id="151894"/>
    <lineage>
        <taxon>Bacteria</taxon>
        <taxon>Pseudomonadati</taxon>
        <taxon>Bacteroidota</taxon>
        <taxon>Sphingobacteriia</taxon>
        <taxon>Sphingobacteriales</taxon>
        <taxon>Sphingobacteriaceae</taxon>
        <taxon>Pedobacter</taxon>
    </lineage>
</organism>
<name>A0ACC6L452_9SPHI</name>
<dbReference type="EMBL" id="JAVDTF010000006">
    <property type="protein sequence ID" value="MDR6786430.1"/>
    <property type="molecule type" value="Genomic_DNA"/>
</dbReference>
<evidence type="ECO:0000313" key="2">
    <source>
        <dbReference type="Proteomes" id="UP001246858"/>
    </source>
</evidence>
<dbReference type="EC" id="2.4.99.14" evidence="1"/>
<evidence type="ECO:0000313" key="1">
    <source>
        <dbReference type="EMBL" id="MDR6786430.1"/>
    </source>
</evidence>
<comment type="caution">
    <text evidence="1">The sequence shown here is derived from an EMBL/GenBank/DDBJ whole genome shotgun (WGS) entry which is preliminary data.</text>
</comment>